<reference evidence="4 5" key="1">
    <citation type="journal article" date="2016" name="Mol. Biol. Evol.">
        <title>Comparative Genomics of Early-Diverging Mushroom-Forming Fungi Provides Insights into the Origins of Lignocellulose Decay Capabilities.</title>
        <authorList>
            <person name="Nagy L.G."/>
            <person name="Riley R."/>
            <person name="Tritt A."/>
            <person name="Adam C."/>
            <person name="Daum C."/>
            <person name="Floudas D."/>
            <person name="Sun H."/>
            <person name="Yadav J.S."/>
            <person name="Pangilinan J."/>
            <person name="Larsson K.H."/>
            <person name="Matsuura K."/>
            <person name="Barry K."/>
            <person name="Labutti K."/>
            <person name="Kuo R."/>
            <person name="Ohm R.A."/>
            <person name="Bhattacharya S.S."/>
            <person name="Shirouzu T."/>
            <person name="Yoshinaga Y."/>
            <person name="Martin F.M."/>
            <person name="Grigoriev I.V."/>
            <person name="Hibbett D.S."/>
        </authorList>
    </citation>
    <scope>NUCLEOTIDE SEQUENCE [LARGE SCALE GENOMIC DNA]</scope>
    <source>
        <strain evidence="4 5">HHB12029</strain>
    </source>
</reference>
<organism evidence="4 5">
    <name type="scientific">Exidia glandulosa HHB12029</name>
    <dbReference type="NCBI Taxonomy" id="1314781"/>
    <lineage>
        <taxon>Eukaryota</taxon>
        <taxon>Fungi</taxon>
        <taxon>Dikarya</taxon>
        <taxon>Basidiomycota</taxon>
        <taxon>Agaricomycotina</taxon>
        <taxon>Agaricomycetes</taxon>
        <taxon>Auriculariales</taxon>
        <taxon>Exidiaceae</taxon>
        <taxon>Exidia</taxon>
    </lineage>
</organism>
<dbReference type="STRING" id="1314781.A0A165CB27"/>
<accession>A0A165CB27</accession>
<dbReference type="OrthoDB" id="5946976at2759"/>
<name>A0A165CB27_EXIGL</name>
<evidence type="ECO:0000313" key="4">
    <source>
        <dbReference type="EMBL" id="KZV82147.1"/>
    </source>
</evidence>
<proteinExistence type="inferred from homology"/>
<feature type="chain" id="PRO_5007855942" evidence="2">
    <location>
        <begin position="19"/>
        <end position="597"/>
    </location>
</feature>
<evidence type="ECO:0000256" key="2">
    <source>
        <dbReference type="SAM" id="SignalP"/>
    </source>
</evidence>
<dbReference type="InterPro" id="IPR050491">
    <property type="entry name" value="AmpC-like"/>
</dbReference>
<keyword evidence="5" id="KW-1185">Reference proteome</keyword>
<evidence type="ECO:0000259" key="3">
    <source>
        <dbReference type="Pfam" id="PF00144"/>
    </source>
</evidence>
<comment type="similarity">
    <text evidence="1">Belongs to the peptidase S12 family.</text>
</comment>
<dbReference type="Proteomes" id="UP000077266">
    <property type="component" value="Unassembled WGS sequence"/>
</dbReference>
<dbReference type="PANTHER" id="PTHR46825:SF15">
    <property type="entry name" value="BETA-LACTAMASE-RELATED DOMAIN-CONTAINING PROTEIN"/>
    <property type="match status" value="1"/>
</dbReference>
<dbReference type="Pfam" id="PF00144">
    <property type="entry name" value="Beta-lactamase"/>
    <property type="match status" value="1"/>
</dbReference>
<evidence type="ECO:0000256" key="1">
    <source>
        <dbReference type="ARBA" id="ARBA00038215"/>
    </source>
</evidence>
<dbReference type="AlphaFoldDB" id="A0A165CB27"/>
<dbReference type="InterPro" id="IPR001466">
    <property type="entry name" value="Beta-lactam-related"/>
</dbReference>
<protein>
    <submittedName>
        <fullName evidence="4">Beta-lactamase/transpeptidase-like protein</fullName>
    </submittedName>
</protein>
<feature type="signal peptide" evidence="2">
    <location>
        <begin position="1"/>
        <end position="18"/>
    </location>
</feature>
<sequence length="597" mass="65478">MRLWRPLTLLAGTALTRAALLTEPDFSANSGQHLPTELVADTRSPNPAAARPQQQQPAARLISDDVLALIEDTMALWDAKGISVAVVRRQPGSDAFDVETRAFGVKGRDGEPMTTDTLLPIASNSKAFTVAAAGLLVANESVPLEWTTKIHRLLPEFELQDSVAQERTCLLDMFSHRTGLPRHDAAFRSYVDDPAGFSLRTVKYLRPSVEFRDVYQYNNHMFNIGASLVGNLTATRFEDFVKENVFDAIGFTRTTYNVQEAIDNGRLSEGFWRTGESPTSEGKVYAGYVDVATHVGAGGILSSANDLALWLQTLLLNGKSPKSGKQVIPSEVLAKMSTGITVSAGSGRLPEFGPVVYGMGFMQSAYQGHQYIEHGGSLHGYRSQIIRFSLDGLGIAILTNDDSHGVYIYEAIKWRIAEELLSTPVHVDWNSRNKAVNAKRLQAVVDERNARRSSPPDAPLPDVTLEKLSATYFNPAYGKLSFKVKGDGVLRAWTDNLGGGPSILALHHFSGNHFNASITLFELPLGESENVVVEDEVVDAEFEIVDGRVKGFAVWGGLWGAGEGVPSPKGEIPREKAEIWFERVEWPWEHSLVLQNM</sequence>
<evidence type="ECO:0000313" key="5">
    <source>
        <dbReference type="Proteomes" id="UP000077266"/>
    </source>
</evidence>
<dbReference type="Gene3D" id="3.40.710.10">
    <property type="entry name" value="DD-peptidase/beta-lactamase superfamily"/>
    <property type="match status" value="1"/>
</dbReference>
<dbReference type="PANTHER" id="PTHR46825">
    <property type="entry name" value="D-ALANYL-D-ALANINE-CARBOXYPEPTIDASE/ENDOPEPTIDASE AMPH"/>
    <property type="match status" value="1"/>
</dbReference>
<dbReference type="EMBL" id="KV426343">
    <property type="protein sequence ID" value="KZV82147.1"/>
    <property type="molecule type" value="Genomic_DNA"/>
</dbReference>
<dbReference type="SUPFAM" id="SSF56601">
    <property type="entry name" value="beta-lactamase/transpeptidase-like"/>
    <property type="match status" value="1"/>
</dbReference>
<dbReference type="InterPro" id="IPR012338">
    <property type="entry name" value="Beta-lactam/transpept-like"/>
</dbReference>
<feature type="domain" description="Beta-lactamase-related" evidence="3">
    <location>
        <begin position="98"/>
        <end position="403"/>
    </location>
</feature>
<gene>
    <name evidence="4" type="ORF">EXIGLDRAFT_354523</name>
</gene>
<dbReference type="InParanoid" id="A0A165CB27"/>
<keyword evidence="2" id="KW-0732">Signal</keyword>